<evidence type="ECO:0000313" key="1">
    <source>
        <dbReference type="EMBL" id="MBZ5754019.1"/>
    </source>
</evidence>
<reference evidence="1" key="1">
    <citation type="submission" date="2024-05" db="EMBL/GenBank/DDBJ databases">
        <title>Metabacillus sp. nov., isolated from the rhizosphere soil of tomato plants.</title>
        <authorList>
            <person name="Ma R."/>
        </authorList>
    </citation>
    <scope>NUCLEOTIDE SEQUENCE</scope>
    <source>
        <strain evidence="1">DBTR6</strain>
    </source>
</reference>
<protein>
    <submittedName>
        <fullName evidence="1">Uncharacterized protein</fullName>
    </submittedName>
</protein>
<proteinExistence type="predicted"/>
<organism evidence="1 2">
    <name type="scientific">Metabacillus rhizolycopersici</name>
    <dbReference type="NCBI Taxonomy" id="2875709"/>
    <lineage>
        <taxon>Bacteria</taxon>
        <taxon>Bacillati</taxon>
        <taxon>Bacillota</taxon>
        <taxon>Bacilli</taxon>
        <taxon>Bacillales</taxon>
        <taxon>Bacillaceae</taxon>
        <taxon>Metabacillus</taxon>
    </lineage>
</organism>
<keyword evidence="2" id="KW-1185">Reference proteome</keyword>
<comment type="caution">
    <text evidence="1">The sequence shown here is derived from an EMBL/GenBank/DDBJ whole genome shotgun (WGS) entry which is preliminary data.</text>
</comment>
<dbReference type="Proteomes" id="UP001165287">
    <property type="component" value="Unassembled WGS sequence"/>
</dbReference>
<gene>
    <name evidence="1" type="ORF">K9V48_28900</name>
</gene>
<feature type="non-terminal residue" evidence="1">
    <location>
        <position position="1"/>
    </location>
</feature>
<dbReference type="EMBL" id="JAIQUM010000349">
    <property type="protein sequence ID" value="MBZ5754019.1"/>
    <property type="molecule type" value="Genomic_DNA"/>
</dbReference>
<accession>A0ABS7V179</accession>
<dbReference type="RefSeq" id="WP_224142375.1">
    <property type="nucleotide sequence ID" value="NZ_JAIQUM010000349.1"/>
</dbReference>
<name>A0ABS7V179_9BACI</name>
<sequence length="59" mass="6312">TFASFFIVVTIDALVEALFLTFSEPLFTLTYFVCVFASGVGADGVDGEAVLVRGFVDVK</sequence>
<evidence type="ECO:0000313" key="2">
    <source>
        <dbReference type="Proteomes" id="UP001165287"/>
    </source>
</evidence>